<accession>A0A6I1FK53</accession>
<keyword evidence="1" id="KW-1133">Transmembrane helix</keyword>
<protein>
    <submittedName>
        <fullName evidence="2">Uncharacterized protein</fullName>
    </submittedName>
</protein>
<dbReference type="Proteomes" id="UP000429595">
    <property type="component" value="Unassembled WGS sequence"/>
</dbReference>
<reference evidence="2 3" key="1">
    <citation type="submission" date="2019-10" db="EMBL/GenBank/DDBJ databases">
        <title>Bacillus aerolatum sp. nov., isolated from bioaerosol of sport playgrounds.</title>
        <authorList>
            <person name="Chen P."/>
            <person name="Zhang G."/>
        </authorList>
    </citation>
    <scope>NUCLEOTIDE SEQUENCE [LARGE SCALE GENOMIC DNA]</scope>
    <source>
        <strain evidence="2 3">CX253</strain>
    </source>
</reference>
<proteinExistence type="predicted"/>
<gene>
    <name evidence="2" type="ORF">F9802_02855</name>
</gene>
<feature type="transmembrane region" description="Helical" evidence="1">
    <location>
        <begin position="59"/>
        <end position="83"/>
    </location>
</feature>
<comment type="caution">
    <text evidence="2">The sequence shown here is derived from an EMBL/GenBank/DDBJ whole genome shotgun (WGS) entry which is preliminary data.</text>
</comment>
<sequence length="84" mass="9465">MAVNIMFNPIFALMLFMIGIWMRSTIDPLFGLITILGGLLLGFSNSFKNGVVMNKKSKFLLYATFVFLLSLMSLAYLTISILYL</sequence>
<organism evidence="2 3">
    <name type="scientific">Bacillus aerolatus</name>
    <dbReference type="NCBI Taxonomy" id="2653354"/>
    <lineage>
        <taxon>Bacteria</taxon>
        <taxon>Bacillati</taxon>
        <taxon>Bacillota</taxon>
        <taxon>Bacilli</taxon>
        <taxon>Bacillales</taxon>
        <taxon>Bacillaceae</taxon>
        <taxon>Bacillus</taxon>
    </lineage>
</organism>
<keyword evidence="3" id="KW-1185">Reference proteome</keyword>
<dbReference type="EMBL" id="WEIO01000001">
    <property type="protein sequence ID" value="KAB7709078.1"/>
    <property type="molecule type" value="Genomic_DNA"/>
</dbReference>
<evidence type="ECO:0000256" key="1">
    <source>
        <dbReference type="SAM" id="Phobius"/>
    </source>
</evidence>
<dbReference type="RefSeq" id="WP_152149604.1">
    <property type="nucleotide sequence ID" value="NZ_WEIO01000001.1"/>
</dbReference>
<feature type="transmembrane region" description="Helical" evidence="1">
    <location>
        <begin position="5"/>
        <end position="22"/>
    </location>
</feature>
<dbReference type="AlphaFoldDB" id="A0A6I1FK53"/>
<keyword evidence="1" id="KW-0812">Transmembrane</keyword>
<evidence type="ECO:0000313" key="2">
    <source>
        <dbReference type="EMBL" id="KAB7709078.1"/>
    </source>
</evidence>
<name>A0A6I1FK53_9BACI</name>
<evidence type="ECO:0000313" key="3">
    <source>
        <dbReference type="Proteomes" id="UP000429595"/>
    </source>
</evidence>
<keyword evidence="1" id="KW-0472">Membrane</keyword>
<feature type="transmembrane region" description="Helical" evidence="1">
    <location>
        <begin position="28"/>
        <end position="47"/>
    </location>
</feature>